<dbReference type="CDD" id="cd00084">
    <property type="entry name" value="HMG-box_SF"/>
    <property type="match status" value="1"/>
</dbReference>
<feature type="region of interest" description="Disordered" evidence="1">
    <location>
        <begin position="266"/>
        <end position="327"/>
    </location>
</feature>
<keyword evidence="3" id="KW-1185">Reference proteome</keyword>
<comment type="caution">
    <text evidence="2">The sequence shown here is derived from an EMBL/GenBank/DDBJ whole genome shotgun (WGS) entry which is preliminary data.</text>
</comment>
<dbReference type="EMBL" id="JBAHYK010002179">
    <property type="protein sequence ID" value="KAL0565651.1"/>
    <property type="molecule type" value="Genomic_DNA"/>
</dbReference>
<accession>A0ABR3ERW4</accession>
<organism evidence="2 3">
    <name type="scientific">Marasmius crinis-equi</name>
    <dbReference type="NCBI Taxonomy" id="585013"/>
    <lineage>
        <taxon>Eukaryota</taxon>
        <taxon>Fungi</taxon>
        <taxon>Dikarya</taxon>
        <taxon>Basidiomycota</taxon>
        <taxon>Agaricomycotina</taxon>
        <taxon>Agaricomycetes</taxon>
        <taxon>Agaricomycetidae</taxon>
        <taxon>Agaricales</taxon>
        <taxon>Marasmiineae</taxon>
        <taxon>Marasmiaceae</taxon>
        <taxon>Marasmius</taxon>
    </lineage>
</organism>
<feature type="compositionally biased region" description="Basic and acidic residues" evidence="1">
    <location>
        <begin position="308"/>
        <end position="323"/>
    </location>
</feature>
<gene>
    <name evidence="2" type="primary">RFG1_12</name>
    <name evidence="2" type="ORF">V5O48_016367</name>
</gene>
<feature type="compositionally biased region" description="Basic and acidic residues" evidence="1">
    <location>
        <begin position="281"/>
        <end position="295"/>
    </location>
</feature>
<evidence type="ECO:0000256" key="1">
    <source>
        <dbReference type="SAM" id="MobiDB-lite"/>
    </source>
</evidence>
<dbReference type="InterPro" id="IPR036910">
    <property type="entry name" value="HMG_box_dom_sf"/>
</dbReference>
<feature type="region of interest" description="Disordered" evidence="1">
    <location>
        <begin position="98"/>
        <end position="141"/>
    </location>
</feature>
<dbReference type="Proteomes" id="UP001465976">
    <property type="component" value="Unassembled WGS sequence"/>
</dbReference>
<sequence>MESCWSSAPLSRPTADALLRAVDAMEVGASISPLPNWDQSVFTQVWENVEYSPLACENEGMPENKGQEASLAHSATPESGAYQQAIPNRSDANLEILPGQSNTPFTSGRGRKQKASNEELPVTPSKRAFGAPEGFSAGWMPSNLDVDVDRADDTARKSRLGSTSSNTAFLDRQSQRDPQNRMSPVASPNNMGGPGGLPGQNPANLNPSMNRNNMTFQALQQLELKNLALNLQNQNGRSNLGNHLGPGGLDCQGEEFKGGLPFRINDTFGPDRAGEPIPWKNPRDWDGDKKQRQADLSKAISQQWKALSGEERKHWEGPAKKGSEGLCGEEMNSTVSFVIPPPTTSRPHGRSASAPTPPPLFQTIEIPILFGSNASCPSSPSLLPMISRRAAYTGNPEDMMRNFDFRPNGAEHLIPPAEYPQYLPHQSIMDSSMFSPSTTCSSGPASPASGLYTLSSSYTHPSPFPSEFSMPPSVEEQCNWGWPSDGSPSLMSSDFDLGAIPPIQLGMTKDHQHLEALPMEMESYSPVYDSQLPSEYGYESQQQQFVEDHPEFSQYSMDMDPSSLLQGFNGVVDEMPLTAHEAHSSY</sequence>
<protein>
    <submittedName>
        <fullName evidence="2">Slightly ste11-like protein</fullName>
    </submittedName>
</protein>
<dbReference type="Gene3D" id="1.10.30.10">
    <property type="entry name" value="High mobility group box domain"/>
    <property type="match status" value="1"/>
</dbReference>
<name>A0ABR3ERW4_9AGAR</name>
<feature type="region of interest" description="Disordered" evidence="1">
    <location>
        <begin position="155"/>
        <end position="198"/>
    </location>
</feature>
<proteinExistence type="predicted"/>
<reference evidence="2 3" key="1">
    <citation type="submission" date="2024-02" db="EMBL/GenBank/DDBJ databases">
        <title>A draft genome for the cacao thread blight pathogen Marasmius crinis-equi.</title>
        <authorList>
            <person name="Cohen S.P."/>
            <person name="Baruah I.K."/>
            <person name="Amoako-Attah I."/>
            <person name="Bukari Y."/>
            <person name="Meinhardt L.W."/>
            <person name="Bailey B.A."/>
        </authorList>
    </citation>
    <scope>NUCLEOTIDE SEQUENCE [LARGE SCALE GENOMIC DNA]</scope>
    <source>
        <strain evidence="2 3">GH-76</strain>
    </source>
</reference>
<evidence type="ECO:0000313" key="2">
    <source>
        <dbReference type="EMBL" id="KAL0565651.1"/>
    </source>
</evidence>
<evidence type="ECO:0000313" key="3">
    <source>
        <dbReference type="Proteomes" id="UP001465976"/>
    </source>
</evidence>